<dbReference type="PROSITE" id="PS00086">
    <property type="entry name" value="CYTOCHROME_P450"/>
    <property type="match status" value="1"/>
</dbReference>
<evidence type="ECO:0000256" key="3">
    <source>
        <dbReference type="ARBA" id="ARBA00004174"/>
    </source>
</evidence>
<dbReference type="EMBL" id="CH480816">
    <property type="protein sequence ID" value="EDW46953.1"/>
    <property type="molecule type" value="Genomic_DNA"/>
</dbReference>
<comment type="cofactor">
    <cofactor evidence="1 14">
        <name>heme</name>
        <dbReference type="ChEBI" id="CHEBI:30413"/>
    </cofactor>
</comment>
<keyword evidence="6 14" id="KW-0349">Heme</keyword>
<evidence type="ECO:0000256" key="11">
    <source>
        <dbReference type="ARBA" id="ARBA00023004"/>
    </source>
</evidence>
<keyword evidence="11 14" id="KW-0408">Iron</keyword>
<dbReference type="InterPro" id="IPR050476">
    <property type="entry name" value="Insect_CytP450_Detox"/>
</dbReference>
<dbReference type="PANTHER" id="PTHR24292:SF100">
    <property type="entry name" value="CYTOCHROME P450 6A16, ISOFORM B-RELATED"/>
    <property type="match status" value="1"/>
</dbReference>
<keyword evidence="7 14" id="KW-0479">Metal-binding</keyword>
<evidence type="ECO:0000256" key="4">
    <source>
        <dbReference type="ARBA" id="ARBA00004406"/>
    </source>
</evidence>
<feature type="binding site" description="axial binding residue" evidence="14">
    <location>
        <position position="173"/>
    </location>
    <ligand>
        <name>heme</name>
        <dbReference type="ChEBI" id="CHEBI:30413"/>
    </ligand>
    <ligandPart>
        <name>Fe</name>
        <dbReference type="ChEBI" id="CHEBI:18248"/>
    </ligandPart>
</feature>
<dbReference type="Gene3D" id="1.10.630.10">
    <property type="entry name" value="Cytochrome P450"/>
    <property type="match status" value="1"/>
</dbReference>
<evidence type="ECO:0000256" key="15">
    <source>
        <dbReference type="RuleBase" id="RU000461"/>
    </source>
</evidence>
<evidence type="ECO:0000256" key="2">
    <source>
        <dbReference type="ARBA" id="ARBA00003690"/>
    </source>
</evidence>
<evidence type="ECO:0000256" key="13">
    <source>
        <dbReference type="ARBA" id="ARBA00023136"/>
    </source>
</evidence>
<dbReference type="GO" id="GO:0020037">
    <property type="term" value="F:heme binding"/>
    <property type="evidence" value="ECO:0007669"/>
    <property type="project" value="InterPro"/>
</dbReference>
<keyword evidence="8" id="KW-0256">Endoplasmic reticulum</keyword>
<evidence type="ECO:0000313" key="17">
    <source>
        <dbReference type="Proteomes" id="UP000001292"/>
    </source>
</evidence>
<evidence type="ECO:0000256" key="8">
    <source>
        <dbReference type="ARBA" id="ARBA00022824"/>
    </source>
</evidence>
<keyword evidence="12 15" id="KW-0503">Monooxygenase</keyword>
<comment type="function">
    <text evidence="2">May be involved in the metabolism of insect hormones and in the breakdown of synthetic insecticides.</text>
</comment>
<dbReference type="HOGENOM" id="CLU_077232_0_0_1"/>
<dbReference type="PANTHER" id="PTHR24292">
    <property type="entry name" value="CYTOCHROME P450"/>
    <property type="match status" value="1"/>
</dbReference>
<evidence type="ECO:0000256" key="6">
    <source>
        <dbReference type="ARBA" id="ARBA00022617"/>
    </source>
</evidence>
<evidence type="ECO:0000256" key="7">
    <source>
        <dbReference type="ARBA" id="ARBA00022723"/>
    </source>
</evidence>
<keyword evidence="10 15" id="KW-0560">Oxidoreductase</keyword>
<reference evidence="16 17" key="1">
    <citation type="journal article" date="2007" name="Nature">
        <title>Evolution of genes and genomes on the Drosophila phylogeny.</title>
        <authorList>
            <consortium name="Drosophila 12 Genomes Consortium"/>
            <person name="Clark A.G."/>
            <person name="Eisen M.B."/>
            <person name="Smith D.R."/>
            <person name="Bergman C.M."/>
            <person name="Oliver B."/>
            <person name="Markow T.A."/>
            <person name="Kaufman T.C."/>
            <person name="Kellis M."/>
            <person name="Gelbart W."/>
            <person name="Iyer V.N."/>
            <person name="Pollard D.A."/>
            <person name="Sackton T.B."/>
            <person name="Larracuente A.M."/>
            <person name="Singh N.D."/>
            <person name="Abad J.P."/>
            <person name="Abt D.N."/>
            <person name="Adryan B."/>
            <person name="Aguade M."/>
            <person name="Akashi H."/>
            <person name="Anderson W.W."/>
            <person name="Aquadro C.F."/>
            <person name="Ardell D.H."/>
            <person name="Arguello R."/>
            <person name="Artieri C.G."/>
            <person name="Barbash D.A."/>
            <person name="Barker D."/>
            <person name="Barsanti P."/>
            <person name="Batterham P."/>
            <person name="Batzoglou S."/>
            <person name="Begun D."/>
            <person name="Bhutkar A."/>
            <person name="Blanco E."/>
            <person name="Bosak S.A."/>
            <person name="Bradley R.K."/>
            <person name="Brand A.D."/>
            <person name="Brent M.R."/>
            <person name="Brooks A.N."/>
            <person name="Brown R.H."/>
            <person name="Butlin R.K."/>
            <person name="Caggese C."/>
            <person name="Calvi B.R."/>
            <person name="Bernardo de Carvalho A."/>
            <person name="Caspi A."/>
            <person name="Castrezana S."/>
            <person name="Celniker S.E."/>
            <person name="Chang J.L."/>
            <person name="Chapple C."/>
            <person name="Chatterji S."/>
            <person name="Chinwalla A."/>
            <person name="Civetta A."/>
            <person name="Clifton S.W."/>
            <person name="Comeron J.M."/>
            <person name="Costello J.C."/>
            <person name="Coyne J.A."/>
            <person name="Daub J."/>
            <person name="David R.G."/>
            <person name="Delcher A.L."/>
            <person name="Delehaunty K."/>
            <person name="Do C.B."/>
            <person name="Ebling H."/>
            <person name="Edwards K."/>
            <person name="Eickbush T."/>
            <person name="Evans J.D."/>
            <person name="Filipski A."/>
            <person name="Findeiss S."/>
            <person name="Freyhult E."/>
            <person name="Fulton L."/>
            <person name="Fulton R."/>
            <person name="Garcia A.C."/>
            <person name="Gardiner A."/>
            <person name="Garfield D.A."/>
            <person name="Garvin B.E."/>
            <person name="Gibson G."/>
            <person name="Gilbert D."/>
            <person name="Gnerre S."/>
            <person name="Godfrey J."/>
            <person name="Good R."/>
            <person name="Gotea V."/>
            <person name="Gravely B."/>
            <person name="Greenberg A.J."/>
            <person name="Griffiths-Jones S."/>
            <person name="Gross S."/>
            <person name="Guigo R."/>
            <person name="Gustafson E.A."/>
            <person name="Haerty W."/>
            <person name="Hahn M.W."/>
            <person name="Halligan D.L."/>
            <person name="Halpern A.L."/>
            <person name="Halter G.M."/>
            <person name="Han M.V."/>
            <person name="Heger A."/>
            <person name="Hillier L."/>
            <person name="Hinrichs A.S."/>
            <person name="Holmes I."/>
            <person name="Hoskins R.A."/>
            <person name="Hubisz M.J."/>
            <person name="Hultmark D."/>
            <person name="Huntley M.A."/>
            <person name="Jaffe D.B."/>
            <person name="Jagadeeshan S."/>
            <person name="Jeck W.R."/>
            <person name="Johnson J."/>
            <person name="Jones C.D."/>
            <person name="Jordan W.C."/>
            <person name="Karpen G.H."/>
            <person name="Kataoka E."/>
            <person name="Keightley P.D."/>
            <person name="Kheradpour P."/>
            <person name="Kirkness E.F."/>
            <person name="Koerich L.B."/>
            <person name="Kristiansen K."/>
            <person name="Kudrna D."/>
            <person name="Kulathinal R.J."/>
            <person name="Kumar S."/>
            <person name="Kwok R."/>
            <person name="Lander E."/>
            <person name="Langley C.H."/>
            <person name="Lapoint R."/>
            <person name="Lazzaro B.P."/>
            <person name="Lee S.J."/>
            <person name="Levesque L."/>
            <person name="Li R."/>
            <person name="Lin C.F."/>
            <person name="Lin M.F."/>
            <person name="Lindblad-Toh K."/>
            <person name="Llopart A."/>
            <person name="Long M."/>
            <person name="Low L."/>
            <person name="Lozovsky E."/>
            <person name="Lu J."/>
            <person name="Luo M."/>
            <person name="Machado C.A."/>
            <person name="Makalowski W."/>
            <person name="Marzo M."/>
            <person name="Matsuda M."/>
            <person name="Matzkin L."/>
            <person name="McAllister B."/>
            <person name="McBride C.S."/>
            <person name="McKernan B."/>
            <person name="McKernan K."/>
            <person name="Mendez-Lago M."/>
            <person name="Minx P."/>
            <person name="Mollenhauer M.U."/>
            <person name="Montooth K."/>
            <person name="Mount S.M."/>
            <person name="Mu X."/>
            <person name="Myers E."/>
            <person name="Negre B."/>
            <person name="Newfeld S."/>
            <person name="Nielsen R."/>
            <person name="Noor M.A."/>
            <person name="O'Grady P."/>
            <person name="Pachter L."/>
            <person name="Papaceit M."/>
            <person name="Parisi M.J."/>
            <person name="Parisi M."/>
            <person name="Parts L."/>
            <person name="Pedersen J.S."/>
            <person name="Pesole G."/>
            <person name="Phillippy A.M."/>
            <person name="Ponting C.P."/>
            <person name="Pop M."/>
            <person name="Porcelli D."/>
            <person name="Powell J.R."/>
            <person name="Prohaska S."/>
            <person name="Pruitt K."/>
            <person name="Puig M."/>
            <person name="Quesneville H."/>
            <person name="Ram K.R."/>
            <person name="Rand D."/>
            <person name="Rasmussen M.D."/>
            <person name="Reed L.K."/>
            <person name="Reenan R."/>
            <person name="Reily A."/>
            <person name="Remington K.A."/>
            <person name="Rieger T.T."/>
            <person name="Ritchie M.G."/>
            <person name="Robin C."/>
            <person name="Rogers Y.H."/>
            <person name="Rohde C."/>
            <person name="Rozas J."/>
            <person name="Rubenfield M.J."/>
            <person name="Ruiz A."/>
            <person name="Russo S."/>
            <person name="Salzberg S.L."/>
            <person name="Sanchez-Gracia A."/>
            <person name="Saranga D.J."/>
            <person name="Sato H."/>
            <person name="Schaeffer S.W."/>
            <person name="Schatz M.C."/>
            <person name="Schlenke T."/>
            <person name="Schwartz R."/>
            <person name="Segarra C."/>
            <person name="Singh R.S."/>
            <person name="Sirot L."/>
            <person name="Sirota M."/>
            <person name="Sisneros N.B."/>
            <person name="Smith C.D."/>
            <person name="Smith T.F."/>
            <person name="Spieth J."/>
            <person name="Stage D.E."/>
            <person name="Stark A."/>
            <person name="Stephan W."/>
            <person name="Strausberg R.L."/>
            <person name="Strempel S."/>
            <person name="Sturgill D."/>
            <person name="Sutton G."/>
            <person name="Sutton G.G."/>
            <person name="Tao W."/>
            <person name="Teichmann S."/>
            <person name="Tobari Y.N."/>
            <person name="Tomimura Y."/>
            <person name="Tsolas J.M."/>
            <person name="Valente V.L."/>
            <person name="Venter E."/>
            <person name="Venter J.C."/>
            <person name="Vicario S."/>
            <person name="Vieira F.G."/>
            <person name="Vilella A.J."/>
            <person name="Villasante A."/>
            <person name="Walenz B."/>
            <person name="Wang J."/>
            <person name="Wasserman M."/>
            <person name="Watts T."/>
            <person name="Wilson D."/>
            <person name="Wilson R.K."/>
            <person name="Wing R.A."/>
            <person name="Wolfner M.F."/>
            <person name="Wong A."/>
            <person name="Wong G.K."/>
            <person name="Wu C.I."/>
            <person name="Wu G."/>
            <person name="Yamamoto D."/>
            <person name="Yang H.P."/>
            <person name="Yang S.P."/>
            <person name="Yorke J.A."/>
            <person name="Yoshida K."/>
            <person name="Zdobnov E."/>
            <person name="Zhang P."/>
            <person name="Zhang Y."/>
            <person name="Zimin A.V."/>
            <person name="Baldwin J."/>
            <person name="Abdouelleil A."/>
            <person name="Abdulkadir J."/>
            <person name="Abebe A."/>
            <person name="Abera B."/>
            <person name="Abreu J."/>
            <person name="Acer S.C."/>
            <person name="Aftuck L."/>
            <person name="Alexander A."/>
            <person name="An P."/>
            <person name="Anderson E."/>
            <person name="Anderson S."/>
            <person name="Arachi H."/>
            <person name="Azer M."/>
            <person name="Bachantsang P."/>
            <person name="Barry A."/>
            <person name="Bayul T."/>
            <person name="Berlin A."/>
            <person name="Bessette D."/>
            <person name="Bloom T."/>
            <person name="Blye J."/>
            <person name="Boguslavskiy L."/>
            <person name="Bonnet C."/>
            <person name="Boukhgalter B."/>
            <person name="Bourzgui I."/>
            <person name="Brown A."/>
            <person name="Cahill P."/>
            <person name="Channer S."/>
            <person name="Cheshatsang Y."/>
            <person name="Chuda L."/>
            <person name="Citroen M."/>
            <person name="Collymore A."/>
            <person name="Cooke P."/>
            <person name="Costello M."/>
            <person name="D'Aco K."/>
            <person name="Daza R."/>
            <person name="De Haan G."/>
            <person name="DeGray S."/>
            <person name="DeMaso C."/>
            <person name="Dhargay N."/>
            <person name="Dooley K."/>
            <person name="Dooley E."/>
            <person name="Doricent M."/>
            <person name="Dorje P."/>
            <person name="Dorjee K."/>
            <person name="Dupes A."/>
            <person name="Elong R."/>
            <person name="Falk J."/>
            <person name="Farina A."/>
            <person name="Faro S."/>
            <person name="Ferguson D."/>
            <person name="Fisher S."/>
            <person name="Foley C.D."/>
            <person name="Franke A."/>
            <person name="Friedrich D."/>
            <person name="Gadbois L."/>
            <person name="Gearin G."/>
            <person name="Gearin C.R."/>
            <person name="Giannoukos G."/>
            <person name="Goode T."/>
            <person name="Graham J."/>
            <person name="Grandbois E."/>
            <person name="Grewal S."/>
            <person name="Gyaltsen K."/>
            <person name="Hafez N."/>
            <person name="Hagos B."/>
            <person name="Hall J."/>
            <person name="Henson C."/>
            <person name="Hollinger A."/>
            <person name="Honan T."/>
            <person name="Huard M.D."/>
            <person name="Hughes L."/>
            <person name="Hurhula B."/>
            <person name="Husby M.E."/>
            <person name="Kamat A."/>
            <person name="Kanga B."/>
            <person name="Kashin S."/>
            <person name="Khazanovich D."/>
            <person name="Kisner P."/>
            <person name="Lance K."/>
            <person name="Lara M."/>
            <person name="Lee W."/>
            <person name="Lennon N."/>
            <person name="Letendre F."/>
            <person name="LeVine R."/>
            <person name="Lipovsky A."/>
            <person name="Liu X."/>
            <person name="Liu J."/>
            <person name="Liu S."/>
            <person name="Lokyitsang T."/>
            <person name="Lokyitsang Y."/>
            <person name="Lubonja R."/>
            <person name="Lui A."/>
            <person name="MacDonald P."/>
            <person name="Magnisalis V."/>
            <person name="Maru K."/>
            <person name="Matthews C."/>
            <person name="McCusker W."/>
            <person name="McDonough S."/>
            <person name="Mehta T."/>
            <person name="Meldrim J."/>
            <person name="Meneus L."/>
            <person name="Mihai O."/>
            <person name="Mihalev A."/>
            <person name="Mihova T."/>
            <person name="Mittelman R."/>
            <person name="Mlenga V."/>
            <person name="Montmayeur A."/>
            <person name="Mulrain L."/>
            <person name="Navidi A."/>
            <person name="Naylor J."/>
            <person name="Negash T."/>
            <person name="Nguyen T."/>
            <person name="Nguyen N."/>
            <person name="Nicol R."/>
            <person name="Norbu C."/>
            <person name="Norbu N."/>
            <person name="Novod N."/>
            <person name="O'Neill B."/>
            <person name="Osman S."/>
            <person name="Markiewicz E."/>
            <person name="Oyono O.L."/>
            <person name="Patti C."/>
            <person name="Phunkhang P."/>
            <person name="Pierre F."/>
            <person name="Priest M."/>
            <person name="Raghuraman S."/>
            <person name="Rege F."/>
            <person name="Reyes R."/>
            <person name="Rise C."/>
            <person name="Rogov P."/>
            <person name="Ross K."/>
            <person name="Ryan E."/>
            <person name="Settipalli S."/>
            <person name="Shea T."/>
            <person name="Sherpa N."/>
            <person name="Shi L."/>
            <person name="Shih D."/>
            <person name="Sparrow T."/>
            <person name="Spaulding J."/>
            <person name="Stalker J."/>
            <person name="Stange-Thomann N."/>
            <person name="Stavropoulos S."/>
            <person name="Stone C."/>
            <person name="Strader C."/>
            <person name="Tesfaye S."/>
            <person name="Thomson T."/>
            <person name="Thoulutsang Y."/>
            <person name="Thoulutsang D."/>
            <person name="Topham K."/>
            <person name="Topping I."/>
            <person name="Tsamla T."/>
            <person name="Vassiliev H."/>
            <person name="Vo A."/>
            <person name="Wangchuk T."/>
            <person name="Wangdi T."/>
            <person name="Weiand M."/>
            <person name="Wilkinson J."/>
            <person name="Wilson A."/>
            <person name="Yadav S."/>
            <person name="Young G."/>
            <person name="Yu Q."/>
            <person name="Zembek L."/>
            <person name="Zhong D."/>
            <person name="Zimmer A."/>
            <person name="Zwirko Z."/>
            <person name="Jaffe D.B."/>
            <person name="Alvarez P."/>
            <person name="Brockman W."/>
            <person name="Butler J."/>
            <person name="Chin C."/>
            <person name="Gnerre S."/>
            <person name="Grabherr M."/>
            <person name="Kleber M."/>
            <person name="Mauceli E."/>
            <person name="MacCallum I."/>
        </authorList>
    </citation>
    <scope>NUCLEOTIDE SEQUENCE [LARGE SCALE GENOMIC DNA]</scope>
    <source>
        <strain evidence="17">Rob3c / Tucson 14021-0248.25</strain>
    </source>
</reference>
<protein>
    <submittedName>
        <fullName evidence="16">GM21044</fullName>
    </submittedName>
</protein>
<accession>B4HRZ0</accession>
<dbReference type="GO" id="GO:0004497">
    <property type="term" value="F:monooxygenase activity"/>
    <property type="evidence" value="ECO:0007669"/>
    <property type="project" value="UniProtKB-KW"/>
</dbReference>
<proteinExistence type="inferred from homology"/>
<evidence type="ECO:0000256" key="5">
    <source>
        <dbReference type="ARBA" id="ARBA00010617"/>
    </source>
</evidence>
<name>B4HRZ0_DROSE</name>
<dbReference type="InterPro" id="IPR036396">
    <property type="entry name" value="Cyt_P450_sf"/>
</dbReference>
<dbReference type="GO" id="GO:0016705">
    <property type="term" value="F:oxidoreductase activity, acting on paired donors, with incorporation or reduction of molecular oxygen"/>
    <property type="evidence" value="ECO:0007669"/>
    <property type="project" value="InterPro"/>
</dbReference>
<organism evidence="17">
    <name type="scientific">Drosophila sechellia</name>
    <name type="common">Fruit fly</name>
    <dbReference type="NCBI Taxonomy" id="7238"/>
    <lineage>
        <taxon>Eukaryota</taxon>
        <taxon>Metazoa</taxon>
        <taxon>Ecdysozoa</taxon>
        <taxon>Arthropoda</taxon>
        <taxon>Hexapoda</taxon>
        <taxon>Insecta</taxon>
        <taxon>Pterygota</taxon>
        <taxon>Neoptera</taxon>
        <taxon>Endopterygota</taxon>
        <taxon>Diptera</taxon>
        <taxon>Brachycera</taxon>
        <taxon>Muscomorpha</taxon>
        <taxon>Ephydroidea</taxon>
        <taxon>Drosophilidae</taxon>
        <taxon>Drosophila</taxon>
        <taxon>Sophophora</taxon>
    </lineage>
</organism>
<dbReference type="AlphaFoldDB" id="B4HRZ0"/>
<dbReference type="InterPro" id="IPR017972">
    <property type="entry name" value="Cyt_P450_CS"/>
</dbReference>
<comment type="subcellular location">
    <subcellularLocation>
        <location evidence="4">Endoplasmic reticulum membrane</location>
        <topology evidence="4">Peripheral membrane protein</topology>
    </subcellularLocation>
    <subcellularLocation>
        <location evidence="3">Microsome membrane</location>
        <topology evidence="3">Peripheral membrane protein</topology>
    </subcellularLocation>
</comment>
<gene>
    <name evidence="16" type="primary">Dsec\GM21044</name>
    <name evidence="16" type="ORF">Dsec_GM21044</name>
</gene>
<evidence type="ECO:0000313" key="16">
    <source>
        <dbReference type="EMBL" id="EDW46953.1"/>
    </source>
</evidence>
<dbReference type="GO" id="GO:0005506">
    <property type="term" value="F:iron ion binding"/>
    <property type="evidence" value="ECO:0007669"/>
    <property type="project" value="InterPro"/>
</dbReference>
<dbReference type="STRING" id="7238.B4HRZ0"/>
<dbReference type="PRINTS" id="PR00465">
    <property type="entry name" value="EP450IV"/>
</dbReference>
<keyword evidence="17" id="KW-1185">Reference proteome</keyword>
<dbReference type="InterPro" id="IPR002403">
    <property type="entry name" value="Cyt_P450_E_grp-IV"/>
</dbReference>
<dbReference type="Proteomes" id="UP000001292">
    <property type="component" value="Unassembled WGS sequence"/>
</dbReference>
<dbReference type="GO" id="GO:0005789">
    <property type="term" value="C:endoplasmic reticulum membrane"/>
    <property type="evidence" value="ECO:0007669"/>
    <property type="project" value="UniProtKB-SubCell"/>
</dbReference>
<evidence type="ECO:0000256" key="12">
    <source>
        <dbReference type="ARBA" id="ARBA00023033"/>
    </source>
</evidence>
<dbReference type="PhylomeDB" id="B4HRZ0"/>
<dbReference type="SMR" id="B4HRZ0"/>
<evidence type="ECO:0000256" key="14">
    <source>
        <dbReference type="PIRSR" id="PIRSR602403-1"/>
    </source>
</evidence>
<dbReference type="OMA" id="NIAFRSC"/>
<keyword evidence="13" id="KW-0472">Membrane</keyword>
<comment type="similarity">
    <text evidence="5 15">Belongs to the cytochrome P450 family.</text>
</comment>
<dbReference type="InterPro" id="IPR001128">
    <property type="entry name" value="Cyt_P450"/>
</dbReference>
<evidence type="ECO:0000256" key="10">
    <source>
        <dbReference type="ARBA" id="ARBA00023002"/>
    </source>
</evidence>
<dbReference type="Pfam" id="PF00067">
    <property type="entry name" value="p450"/>
    <property type="match status" value="1"/>
</dbReference>
<sequence>MLLTLALLSLVLLLAYRFYYNTYTYWARMGVPHERPLPVIGNTKGIGSKYHLRDISQWIYDKFKGQAPIAGMFLFFKRTAVVTDLDLIKLKTLRKHPIISQLLRETNESYKVPNTEIIIEKGTSLLIPVHSIHYDPDLYPQPELFDPSRFEADKSNSRHPFAYLPFGDGPRNCIGLRFGKMQAKISIVSLLQRFKFGASDPTEIPLVLDTRSPTLAVKHGIHLKVERIDLEFY</sequence>
<evidence type="ECO:0000256" key="9">
    <source>
        <dbReference type="ARBA" id="ARBA00022848"/>
    </source>
</evidence>
<evidence type="ECO:0000256" key="1">
    <source>
        <dbReference type="ARBA" id="ARBA00001971"/>
    </source>
</evidence>
<dbReference type="SUPFAM" id="SSF48264">
    <property type="entry name" value="Cytochrome P450"/>
    <property type="match status" value="1"/>
</dbReference>
<keyword evidence="9" id="KW-0492">Microsome</keyword>